<keyword evidence="2" id="KW-1185">Reference proteome</keyword>
<accession>A0A1G9CTC8</accession>
<evidence type="ECO:0000313" key="2">
    <source>
        <dbReference type="Proteomes" id="UP000199213"/>
    </source>
</evidence>
<dbReference type="Proteomes" id="UP000199213">
    <property type="component" value="Unassembled WGS sequence"/>
</dbReference>
<gene>
    <name evidence="1" type="ORF">SAMN04487820_10970</name>
</gene>
<proteinExistence type="predicted"/>
<reference evidence="2" key="1">
    <citation type="submission" date="2016-10" db="EMBL/GenBank/DDBJ databases">
        <authorList>
            <person name="Varghese N."/>
            <person name="Submissions S."/>
        </authorList>
    </citation>
    <scope>NUCLEOTIDE SEQUENCE [LARGE SCALE GENOMIC DNA]</scope>
    <source>
        <strain evidence="2">DSM 45460</strain>
    </source>
</reference>
<name>A0A1G9CTC8_ACTMZ</name>
<dbReference type="EMBL" id="FNFM01000009">
    <property type="protein sequence ID" value="SDK54715.1"/>
    <property type="molecule type" value="Genomic_DNA"/>
</dbReference>
<protein>
    <submittedName>
        <fullName evidence="1">Uncharacterized protein</fullName>
    </submittedName>
</protein>
<sequence>MGLLFEQINIYCSNNSRHIYDVTIARFHIPIRRYLDNWLSKSTPSSTCLLDCSSETFGASFLYQVNSPGWQDCDLHFHLSPVLDMLLHTVSMTHIPICSDDTVEV</sequence>
<dbReference type="AlphaFoldDB" id="A0A1G9CTC8"/>
<organism evidence="1 2">
    <name type="scientific">Actinopolyspora mzabensis</name>
    <dbReference type="NCBI Taxonomy" id="995066"/>
    <lineage>
        <taxon>Bacteria</taxon>
        <taxon>Bacillati</taxon>
        <taxon>Actinomycetota</taxon>
        <taxon>Actinomycetes</taxon>
        <taxon>Actinopolysporales</taxon>
        <taxon>Actinopolysporaceae</taxon>
        <taxon>Actinopolyspora</taxon>
    </lineage>
</organism>
<evidence type="ECO:0000313" key="1">
    <source>
        <dbReference type="EMBL" id="SDK54715.1"/>
    </source>
</evidence>